<dbReference type="Proteomes" id="UP001159363">
    <property type="component" value="Chromosome 7"/>
</dbReference>
<organism evidence="1 2">
    <name type="scientific">Dryococelus australis</name>
    <dbReference type="NCBI Taxonomy" id="614101"/>
    <lineage>
        <taxon>Eukaryota</taxon>
        <taxon>Metazoa</taxon>
        <taxon>Ecdysozoa</taxon>
        <taxon>Arthropoda</taxon>
        <taxon>Hexapoda</taxon>
        <taxon>Insecta</taxon>
        <taxon>Pterygota</taxon>
        <taxon>Neoptera</taxon>
        <taxon>Polyneoptera</taxon>
        <taxon>Phasmatodea</taxon>
        <taxon>Verophasmatodea</taxon>
        <taxon>Anareolatae</taxon>
        <taxon>Phasmatidae</taxon>
        <taxon>Eurycanthinae</taxon>
        <taxon>Dryococelus</taxon>
    </lineage>
</organism>
<gene>
    <name evidence="1" type="ORF">PR048_022243</name>
</gene>
<comment type="caution">
    <text evidence="1">The sequence shown here is derived from an EMBL/GenBank/DDBJ whole genome shotgun (WGS) entry which is preliminary data.</text>
</comment>
<dbReference type="EMBL" id="JARBHB010000008">
    <property type="protein sequence ID" value="KAJ8877787.1"/>
    <property type="molecule type" value="Genomic_DNA"/>
</dbReference>
<protein>
    <submittedName>
        <fullName evidence="1">Uncharacterized protein</fullName>
    </submittedName>
</protein>
<name>A0ABQ9H0I2_9NEOP</name>
<sequence length="314" mass="36115">MKTSISALMPHIPINVPLACVSRTKSIMKGTRPELVLTYDSQKNFNLPKLPNKAAYYKRQIYLFNFTICEGISTSSQNKNNTYFYMWTEYACAKGSNQIASSLYHRFNKLTLDEVTTIRLFSDGCDGQNKIQTTIRTLSRWKLLEAPKHLFPIVGLSYIPPDRFDTVTNLGKDCEVGGWKLYSKEFLKSPGKWYFQFQKMKKIVPTMSKSGKSIMVEGEPFYNFESREPKTISKKGKTSSNFQIPDVVRAVRMNDAKINYVHTLLTLHFGEKWEENTQLSRFIIKCFNSRLHRWILAAPDEPSSGDPICPKDVL</sequence>
<proteinExistence type="predicted"/>
<evidence type="ECO:0000313" key="1">
    <source>
        <dbReference type="EMBL" id="KAJ8877787.1"/>
    </source>
</evidence>
<keyword evidence="2" id="KW-1185">Reference proteome</keyword>
<evidence type="ECO:0000313" key="2">
    <source>
        <dbReference type="Proteomes" id="UP001159363"/>
    </source>
</evidence>
<reference evidence="1 2" key="1">
    <citation type="submission" date="2023-02" db="EMBL/GenBank/DDBJ databases">
        <title>LHISI_Scaffold_Assembly.</title>
        <authorList>
            <person name="Stuart O.P."/>
            <person name="Cleave R."/>
            <person name="Magrath M.J.L."/>
            <person name="Mikheyev A.S."/>
        </authorList>
    </citation>
    <scope>NUCLEOTIDE SEQUENCE [LARGE SCALE GENOMIC DNA]</scope>
    <source>
        <strain evidence="1">Daus_M_001</strain>
        <tissue evidence="1">Leg muscle</tissue>
    </source>
</reference>
<accession>A0ABQ9H0I2</accession>